<dbReference type="Proteomes" id="UP000198775">
    <property type="component" value="Unassembled WGS sequence"/>
</dbReference>
<dbReference type="PROSITE" id="PS51257">
    <property type="entry name" value="PROKAR_LIPOPROTEIN"/>
    <property type="match status" value="1"/>
</dbReference>
<feature type="compositionally biased region" description="Low complexity" evidence="1">
    <location>
        <begin position="35"/>
        <end position="45"/>
    </location>
</feature>
<dbReference type="RefSeq" id="WP_092657498.1">
    <property type="nucleotide sequence ID" value="NZ_FOCX01000002.1"/>
</dbReference>
<evidence type="ECO:0000313" key="2">
    <source>
        <dbReference type="EMBL" id="SEN26865.1"/>
    </source>
</evidence>
<gene>
    <name evidence="2" type="ORF">SAMN05216388_1002197</name>
</gene>
<name>A0A1H8F5A9_9EURY</name>
<dbReference type="EMBL" id="FOCX01000002">
    <property type="protein sequence ID" value="SEN26865.1"/>
    <property type="molecule type" value="Genomic_DNA"/>
</dbReference>
<reference evidence="3" key="1">
    <citation type="submission" date="2016-10" db="EMBL/GenBank/DDBJ databases">
        <authorList>
            <person name="Varghese N."/>
            <person name="Submissions S."/>
        </authorList>
    </citation>
    <scope>NUCLEOTIDE SEQUENCE [LARGE SCALE GENOMIC DNA]</scope>
    <source>
        <strain evidence="3">IBRC-M 10043</strain>
    </source>
</reference>
<sequence length="222" mass="23405">MTGRRGFLRRLALLGVAGAAGCLGDEGGDRESGSDGDTTPTTVGPGETGSGFTGPDESDEERSLPSALRVVSAVGTNVAQRRIGTVEVTVAKADWVEEVDLTGVTATWTVPGESYELAAATTDADADGYFGIEPARSTSADATLQTTHERHRLVFDLGDDDEEIDDWHRRLETDSTHFGEVVRVDDVIGLRLTTAGGSTTDARLLAPTEVNRIEGTVELGVD</sequence>
<evidence type="ECO:0000313" key="3">
    <source>
        <dbReference type="Proteomes" id="UP000198775"/>
    </source>
</evidence>
<keyword evidence="3" id="KW-1185">Reference proteome</keyword>
<proteinExistence type="predicted"/>
<dbReference type="OrthoDB" id="102632at2157"/>
<evidence type="ECO:0000256" key="1">
    <source>
        <dbReference type="SAM" id="MobiDB-lite"/>
    </source>
</evidence>
<accession>A0A1H8F5A9</accession>
<protein>
    <submittedName>
        <fullName evidence="2">Uncharacterized protein</fullName>
    </submittedName>
</protein>
<organism evidence="2 3">
    <name type="scientific">Halorientalis persicus</name>
    <dbReference type="NCBI Taxonomy" id="1367881"/>
    <lineage>
        <taxon>Archaea</taxon>
        <taxon>Methanobacteriati</taxon>
        <taxon>Methanobacteriota</taxon>
        <taxon>Stenosarchaea group</taxon>
        <taxon>Halobacteria</taxon>
        <taxon>Halobacteriales</taxon>
        <taxon>Haloarculaceae</taxon>
        <taxon>Halorientalis</taxon>
    </lineage>
</organism>
<dbReference type="AlphaFoldDB" id="A0A1H8F5A9"/>
<feature type="region of interest" description="Disordered" evidence="1">
    <location>
        <begin position="22"/>
        <end position="65"/>
    </location>
</feature>